<feature type="compositionally biased region" description="Polar residues" evidence="1">
    <location>
        <begin position="103"/>
        <end position="115"/>
    </location>
</feature>
<evidence type="ECO:0000256" key="1">
    <source>
        <dbReference type="SAM" id="MobiDB-lite"/>
    </source>
</evidence>
<reference evidence="2" key="2">
    <citation type="submission" date="2025-08" db="UniProtKB">
        <authorList>
            <consortium name="Ensembl"/>
        </authorList>
    </citation>
    <scope>IDENTIFICATION</scope>
</reference>
<keyword evidence="3" id="KW-1185">Reference proteome</keyword>
<organism evidence="2 3">
    <name type="scientific">Macaca fascicularis</name>
    <name type="common">Crab-eating macaque</name>
    <name type="synonym">Cynomolgus monkey</name>
    <dbReference type="NCBI Taxonomy" id="9541"/>
    <lineage>
        <taxon>Eukaryota</taxon>
        <taxon>Metazoa</taxon>
        <taxon>Chordata</taxon>
        <taxon>Craniata</taxon>
        <taxon>Vertebrata</taxon>
        <taxon>Euteleostomi</taxon>
        <taxon>Mammalia</taxon>
        <taxon>Eutheria</taxon>
        <taxon>Euarchontoglires</taxon>
        <taxon>Primates</taxon>
        <taxon>Haplorrhini</taxon>
        <taxon>Catarrhini</taxon>
        <taxon>Cercopithecidae</taxon>
        <taxon>Cercopithecinae</taxon>
        <taxon>Macaca</taxon>
    </lineage>
</organism>
<reference evidence="2" key="3">
    <citation type="submission" date="2025-09" db="UniProtKB">
        <authorList>
            <consortium name="Ensembl"/>
        </authorList>
    </citation>
    <scope>IDENTIFICATION</scope>
</reference>
<reference evidence="2 3" key="1">
    <citation type="submission" date="2013-03" db="EMBL/GenBank/DDBJ databases">
        <authorList>
            <person name="Warren W."/>
            <person name="Wilson R.K."/>
        </authorList>
    </citation>
    <scope>NUCLEOTIDE SEQUENCE</scope>
</reference>
<dbReference type="PANTHER" id="PTHR46254:SF3">
    <property type="entry name" value="SECRETED PROTEIN"/>
    <property type="match status" value="1"/>
</dbReference>
<dbReference type="GeneTree" id="ENSGT00940000164709"/>
<feature type="region of interest" description="Disordered" evidence="1">
    <location>
        <begin position="101"/>
        <end position="138"/>
    </location>
</feature>
<dbReference type="PRINTS" id="PR02045">
    <property type="entry name" value="F138DOMAIN"/>
</dbReference>
<dbReference type="PANTHER" id="PTHR46254">
    <property type="entry name" value="PROTEIN GVQW1-RELATED"/>
    <property type="match status" value="1"/>
</dbReference>
<accession>A0A7N9CWM4</accession>
<dbReference type="AlphaFoldDB" id="A0A7N9CWM4"/>
<evidence type="ECO:0000313" key="2">
    <source>
        <dbReference type="Ensembl" id="ENSMFAP00000055199.1"/>
    </source>
</evidence>
<name>A0A7N9CWM4_MACFA</name>
<dbReference type="Ensembl" id="ENSMFAT00000075283.1">
    <property type="protein sequence ID" value="ENSMFAP00000055199.1"/>
    <property type="gene ID" value="ENSMFAG00000049357.1"/>
</dbReference>
<proteinExistence type="predicted"/>
<evidence type="ECO:0000313" key="3">
    <source>
        <dbReference type="Proteomes" id="UP000233100"/>
    </source>
</evidence>
<dbReference type="Proteomes" id="UP000233100">
    <property type="component" value="Chromosome 16"/>
</dbReference>
<protein>
    <submittedName>
        <fullName evidence="2">Uncharacterized protein</fullName>
    </submittedName>
</protein>
<sequence>MSPFKNNLYQRSVPLKGNGHNIQHYLSFFFLRWSFALVAQTGVQWCNLGSPQPPPPRFKRFSCLSLPNSWDYRRSPPRPANFVVLVEVGFLHVGQAGLKLPTSGDQPASASQSAGITGMSHRPGQHGESPSLLKHTKN</sequence>